<sequence length="478" mass="51955">MKHLAIALLLAGLAVTQRCPPAIQIDAQPQVFIMSDISNEPDDTQSFVRLLLHSDQYTITGMVATTSYWLNSTTTPNAILDLTTAYGAVVDNLNSHSAGTFPPPPTFPQSPNQGTPILHCQAWGGVNVLGEALAHVRGTRTQYDLEKFTRKIRVYTISDQDNAGVWIRLNFPQIPYIASVHAWNQYSRATWMGMSGDADTPGSDPSLVSPAYISQHFQRGPLGSLYPDTLYLMEGDSPALLHTMQNGVNGGPQDHPEWGGWGGRYRLVDLSRQSMHYADTADVVVGVDHVTYSSNQASVWRWRRAYQEEMAARVGWSLQGAGEGGSHPPVVGMNGSCGSGALELEVQPGKEVVLDASGTWDPDADVAGHGGLGFKWWQYRDINTMQGTVDEVAQLNFTVMGGARGDVVTTRLPEAEVACAAGPGLWAPEGVQDVCEQYHVILEVTGSGTPPIRRYKRAILKVQPPPPQAANARKRNEL</sequence>
<name>A0AB34KM98_9PEZI</name>
<reference evidence="4 5" key="1">
    <citation type="journal article" date="2020" name="Microbiol. Resour. Announc.">
        <title>Draft Genome Sequence of a Cladosporium Species Isolated from the Mesophotic Ascidian Didemnum maculosum.</title>
        <authorList>
            <person name="Gioti A."/>
            <person name="Siaperas R."/>
            <person name="Nikolaivits E."/>
            <person name="Le Goff G."/>
            <person name="Ouazzani J."/>
            <person name="Kotoulas G."/>
            <person name="Topakas E."/>
        </authorList>
    </citation>
    <scope>NUCLEOTIDE SEQUENCE [LARGE SCALE GENOMIC DNA]</scope>
    <source>
        <strain evidence="4 5">TM138-S3</strain>
    </source>
</reference>
<keyword evidence="1" id="KW-0732">Signal</keyword>
<accession>A0AB34KM98</accession>
<evidence type="ECO:0000256" key="1">
    <source>
        <dbReference type="SAM" id="SignalP"/>
    </source>
</evidence>
<protein>
    <recommendedName>
        <fullName evidence="6">DUF1593-domain-containing protein</fullName>
    </recommendedName>
</protein>
<dbReference type="GO" id="GO:0016799">
    <property type="term" value="F:hydrolase activity, hydrolyzing N-glycosyl compounds"/>
    <property type="evidence" value="ECO:0007669"/>
    <property type="project" value="InterPro"/>
</dbReference>
<dbReference type="Proteomes" id="UP000803884">
    <property type="component" value="Unassembled WGS sequence"/>
</dbReference>
<dbReference type="GeneID" id="96008728"/>
<dbReference type="AlphaFoldDB" id="A0AB34KM98"/>
<comment type="caution">
    <text evidence="4">The sequence shown here is derived from an EMBL/GenBank/DDBJ whole genome shotgun (WGS) entry which is preliminary data.</text>
</comment>
<feature type="chain" id="PRO_5044329109" description="DUF1593-domain-containing protein" evidence="1">
    <location>
        <begin position="17"/>
        <end position="478"/>
    </location>
</feature>
<dbReference type="InterPro" id="IPR036452">
    <property type="entry name" value="Ribo_hydro-like"/>
</dbReference>
<feature type="signal peptide" evidence="1">
    <location>
        <begin position="1"/>
        <end position="16"/>
    </location>
</feature>
<organism evidence="4 5">
    <name type="scientific">Cladosporium halotolerans</name>
    <dbReference type="NCBI Taxonomy" id="1052096"/>
    <lineage>
        <taxon>Eukaryota</taxon>
        <taxon>Fungi</taxon>
        <taxon>Dikarya</taxon>
        <taxon>Ascomycota</taxon>
        <taxon>Pezizomycotina</taxon>
        <taxon>Dothideomycetes</taxon>
        <taxon>Dothideomycetidae</taxon>
        <taxon>Cladosporiales</taxon>
        <taxon>Cladosporiaceae</taxon>
        <taxon>Cladosporium</taxon>
    </lineage>
</organism>
<dbReference type="InterPro" id="IPR013783">
    <property type="entry name" value="Ig-like_fold"/>
</dbReference>
<keyword evidence="5" id="KW-1185">Reference proteome</keyword>
<evidence type="ECO:0008006" key="6">
    <source>
        <dbReference type="Google" id="ProtNLM"/>
    </source>
</evidence>
<evidence type="ECO:0000313" key="4">
    <source>
        <dbReference type="EMBL" id="KAL1584164.1"/>
    </source>
</evidence>
<dbReference type="InterPro" id="IPR048527">
    <property type="entry name" value="Sde182_C"/>
</dbReference>
<dbReference type="Gene3D" id="3.90.245.10">
    <property type="entry name" value="Ribonucleoside hydrolase-like"/>
    <property type="match status" value="2"/>
</dbReference>
<feature type="domain" description="Cellulose-binding Sde182 nucleoside hydrolase-like" evidence="2">
    <location>
        <begin position="118"/>
        <end position="265"/>
    </location>
</feature>
<dbReference type="Gene3D" id="2.60.40.10">
    <property type="entry name" value="Immunoglobulins"/>
    <property type="match status" value="1"/>
</dbReference>
<evidence type="ECO:0000259" key="3">
    <source>
        <dbReference type="Pfam" id="PF21027"/>
    </source>
</evidence>
<feature type="domain" description="Cellulose-binding Sde182 nucleoside hydrolase-like" evidence="2">
    <location>
        <begin position="31"/>
        <end position="115"/>
    </location>
</feature>
<dbReference type="Pfam" id="PF21027">
    <property type="entry name" value="Sde0182_C"/>
    <property type="match status" value="1"/>
</dbReference>
<gene>
    <name evidence="4" type="ORF">WHR41_07285</name>
</gene>
<evidence type="ECO:0000313" key="5">
    <source>
        <dbReference type="Proteomes" id="UP000803884"/>
    </source>
</evidence>
<evidence type="ECO:0000259" key="2">
    <source>
        <dbReference type="Pfam" id="PF07632"/>
    </source>
</evidence>
<proteinExistence type="predicted"/>
<dbReference type="EMBL" id="JAAQHG020000028">
    <property type="protein sequence ID" value="KAL1584164.1"/>
    <property type="molecule type" value="Genomic_DNA"/>
</dbReference>
<dbReference type="Pfam" id="PF07632">
    <property type="entry name" value="Sde182_NH-like"/>
    <property type="match status" value="2"/>
</dbReference>
<dbReference type="InterPro" id="IPR011483">
    <property type="entry name" value="Sde182_NH-like"/>
</dbReference>
<feature type="domain" description="Cellulose-binding Sde182 C-terminal" evidence="3">
    <location>
        <begin position="351"/>
        <end position="462"/>
    </location>
</feature>
<dbReference type="RefSeq" id="XP_069227270.1">
    <property type="nucleotide sequence ID" value="XM_069375890.1"/>
</dbReference>